<keyword evidence="2" id="KW-1185">Reference proteome</keyword>
<dbReference type="Proteomes" id="UP000076798">
    <property type="component" value="Unassembled WGS sequence"/>
</dbReference>
<sequence>MYFTVDDTYPALNYSSSPGWHTAPVTDPNLGQTFRRTYLATQENQASSALSFTGSAIYIFGSKGPGPFAGITSYNLAQPSRRRSNIDNCCGQGYLHWMRVRLEAREVQNSIRFLFTNAPDETNNWLDIDFLTFTLPNNATTTADPGPYSSTNAAFLFRLATSTIAAASSTGDAVG</sequence>
<reference evidence="1 2" key="1">
    <citation type="journal article" date="2016" name="Mol. Biol. Evol.">
        <title>Comparative Genomics of Early-Diverging Mushroom-Forming Fungi Provides Insights into the Origins of Lignocellulose Decay Capabilities.</title>
        <authorList>
            <person name="Nagy L.G."/>
            <person name="Riley R."/>
            <person name="Tritt A."/>
            <person name="Adam C."/>
            <person name="Daum C."/>
            <person name="Floudas D."/>
            <person name="Sun H."/>
            <person name="Yadav J.S."/>
            <person name="Pangilinan J."/>
            <person name="Larsson K.H."/>
            <person name="Matsuura K."/>
            <person name="Barry K."/>
            <person name="Labutti K."/>
            <person name="Kuo R."/>
            <person name="Ohm R.A."/>
            <person name="Bhattacharya S.S."/>
            <person name="Shirouzu T."/>
            <person name="Yoshinaga Y."/>
            <person name="Martin F.M."/>
            <person name="Grigoriev I.V."/>
            <person name="Hibbett D.S."/>
        </authorList>
    </citation>
    <scope>NUCLEOTIDE SEQUENCE [LARGE SCALE GENOMIC DNA]</scope>
    <source>
        <strain evidence="1 2">HHB10207 ss-3</strain>
    </source>
</reference>
<name>A0A165WWD6_9AGAM</name>
<dbReference type="EMBL" id="KV428524">
    <property type="protein sequence ID" value="KZT31587.1"/>
    <property type="molecule type" value="Genomic_DNA"/>
</dbReference>
<protein>
    <submittedName>
        <fullName evidence="1">Uncharacterized protein</fullName>
    </submittedName>
</protein>
<gene>
    <name evidence="1" type="ORF">SISSUDRAFT_1067642</name>
</gene>
<proteinExistence type="predicted"/>
<dbReference type="STRING" id="1314776.A0A165WWD6"/>
<dbReference type="AlphaFoldDB" id="A0A165WWD6"/>
<accession>A0A165WWD6</accession>
<evidence type="ECO:0000313" key="2">
    <source>
        <dbReference type="Proteomes" id="UP000076798"/>
    </source>
</evidence>
<dbReference type="OrthoDB" id="2563669at2759"/>
<evidence type="ECO:0000313" key="1">
    <source>
        <dbReference type="EMBL" id="KZT31587.1"/>
    </source>
</evidence>
<organism evidence="1 2">
    <name type="scientific">Sistotremastrum suecicum HHB10207 ss-3</name>
    <dbReference type="NCBI Taxonomy" id="1314776"/>
    <lineage>
        <taxon>Eukaryota</taxon>
        <taxon>Fungi</taxon>
        <taxon>Dikarya</taxon>
        <taxon>Basidiomycota</taxon>
        <taxon>Agaricomycotina</taxon>
        <taxon>Agaricomycetes</taxon>
        <taxon>Sistotremastrales</taxon>
        <taxon>Sistotremastraceae</taxon>
        <taxon>Sistotremastrum</taxon>
    </lineage>
</organism>